<keyword evidence="2" id="KW-1185">Reference proteome</keyword>
<reference evidence="1" key="2">
    <citation type="submission" date="2022-01" db="EMBL/GenBank/DDBJ databases">
        <authorList>
            <person name="Yamashiro T."/>
            <person name="Shiraishi A."/>
            <person name="Satake H."/>
            <person name="Nakayama K."/>
        </authorList>
    </citation>
    <scope>NUCLEOTIDE SEQUENCE</scope>
</reference>
<name>A0ABQ4YBT5_9ASTR</name>
<keyword evidence="1" id="KW-0808">Transferase</keyword>
<evidence type="ECO:0000313" key="2">
    <source>
        <dbReference type="Proteomes" id="UP001151760"/>
    </source>
</evidence>
<dbReference type="EMBL" id="BQNB010010262">
    <property type="protein sequence ID" value="GJS74870.1"/>
    <property type="molecule type" value="Genomic_DNA"/>
</dbReference>
<keyword evidence="1" id="KW-0548">Nucleotidyltransferase</keyword>
<proteinExistence type="predicted"/>
<sequence length="365" mass="40909">MEKGLPIFLAHVTSKEVEDKSEKKRLENVPIVQDFPEVFPEDLSGLPPTRQVEFQIDLVPGAAPAFNVDPSQEIESIKDWTSPKSQWRWSFVKFLVSYWVLSKGFLRVFKDRHNQDYVTKRSRSLSTGESPNVVADALEQERMRFWSVRVEEDCLRTTLKKAIRTGKVGTIRMEPSASMQDVGYLVMANLGKGTKSSGTSKGHQDSATNTIWVIVDDSLSLRFHTMKDDTLDKLAKNVPKGGEITRRDIPVSSLVIATRGFASNFWRSLQNAFGYYIGYEYGVPSKQTGTGKAMGTIQNSHGLLRACAIDFWKGGSFKTLGFVGLSNGVRDGLEEPFRVDGTSSDDKLHFVEETIRIVGHEVFND</sequence>
<organism evidence="1 2">
    <name type="scientific">Tanacetum coccineum</name>
    <dbReference type="NCBI Taxonomy" id="301880"/>
    <lineage>
        <taxon>Eukaryota</taxon>
        <taxon>Viridiplantae</taxon>
        <taxon>Streptophyta</taxon>
        <taxon>Embryophyta</taxon>
        <taxon>Tracheophyta</taxon>
        <taxon>Spermatophyta</taxon>
        <taxon>Magnoliopsida</taxon>
        <taxon>eudicotyledons</taxon>
        <taxon>Gunneridae</taxon>
        <taxon>Pentapetalae</taxon>
        <taxon>asterids</taxon>
        <taxon>campanulids</taxon>
        <taxon>Asterales</taxon>
        <taxon>Asteraceae</taxon>
        <taxon>Asteroideae</taxon>
        <taxon>Anthemideae</taxon>
        <taxon>Anthemidinae</taxon>
        <taxon>Tanacetum</taxon>
    </lineage>
</organism>
<evidence type="ECO:0000313" key="1">
    <source>
        <dbReference type="EMBL" id="GJS74870.1"/>
    </source>
</evidence>
<accession>A0ABQ4YBT5</accession>
<protein>
    <submittedName>
        <fullName evidence="1">Reverse transcriptase domain-containing protein</fullName>
    </submittedName>
</protein>
<comment type="caution">
    <text evidence="1">The sequence shown here is derived from an EMBL/GenBank/DDBJ whole genome shotgun (WGS) entry which is preliminary data.</text>
</comment>
<dbReference type="GO" id="GO:0003964">
    <property type="term" value="F:RNA-directed DNA polymerase activity"/>
    <property type="evidence" value="ECO:0007669"/>
    <property type="project" value="UniProtKB-KW"/>
</dbReference>
<dbReference type="Proteomes" id="UP001151760">
    <property type="component" value="Unassembled WGS sequence"/>
</dbReference>
<reference evidence="1" key="1">
    <citation type="journal article" date="2022" name="Int. J. Mol. Sci.">
        <title>Draft Genome of Tanacetum Coccineum: Genomic Comparison of Closely Related Tanacetum-Family Plants.</title>
        <authorList>
            <person name="Yamashiro T."/>
            <person name="Shiraishi A."/>
            <person name="Nakayama K."/>
            <person name="Satake H."/>
        </authorList>
    </citation>
    <scope>NUCLEOTIDE SEQUENCE</scope>
</reference>
<keyword evidence="1" id="KW-0695">RNA-directed DNA polymerase</keyword>
<gene>
    <name evidence="1" type="ORF">Tco_0724752</name>
</gene>